<gene>
    <name evidence="1" type="ORF">LCGC14_2807850</name>
</gene>
<reference evidence="1" key="1">
    <citation type="journal article" date="2015" name="Nature">
        <title>Complex archaea that bridge the gap between prokaryotes and eukaryotes.</title>
        <authorList>
            <person name="Spang A."/>
            <person name="Saw J.H."/>
            <person name="Jorgensen S.L."/>
            <person name="Zaremba-Niedzwiedzka K."/>
            <person name="Martijn J."/>
            <person name="Lind A.E."/>
            <person name="van Eijk R."/>
            <person name="Schleper C."/>
            <person name="Guy L."/>
            <person name="Ettema T.J."/>
        </authorList>
    </citation>
    <scope>NUCLEOTIDE SEQUENCE</scope>
</reference>
<accession>A0A0F8YKU3</accession>
<evidence type="ECO:0000313" key="1">
    <source>
        <dbReference type="EMBL" id="KKK81992.1"/>
    </source>
</evidence>
<sequence length="56" mass="6292">MKLTRGQAQAIKCLGGKLEIATNDPDPKALEELTLEYNCKNCHDVDLCRKVYRAVN</sequence>
<proteinExistence type="predicted"/>
<protein>
    <submittedName>
        <fullName evidence="1">Uncharacterized protein</fullName>
    </submittedName>
</protein>
<comment type="caution">
    <text evidence="1">The sequence shown here is derived from an EMBL/GenBank/DDBJ whole genome shotgun (WGS) entry which is preliminary data.</text>
</comment>
<name>A0A0F8YKU3_9ZZZZ</name>
<dbReference type="AlphaFoldDB" id="A0A0F8YKU3"/>
<dbReference type="EMBL" id="LAZR01052874">
    <property type="protein sequence ID" value="KKK81992.1"/>
    <property type="molecule type" value="Genomic_DNA"/>
</dbReference>
<organism evidence="1">
    <name type="scientific">marine sediment metagenome</name>
    <dbReference type="NCBI Taxonomy" id="412755"/>
    <lineage>
        <taxon>unclassified sequences</taxon>
        <taxon>metagenomes</taxon>
        <taxon>ecological metagenomes</taxon>
    </lineage>
</organism>